<dbReference type="STRING" id="27342.A0A0H2SMQ4"/>
<feature type="region of interest" description="Disordered" evidence="1">
    <location>
        <begin position="57"/>
        <end position="77"/>
    </location>
</feature>
<evidence type="ECO:0000313" key="5">
    <source>
        <dbReference type="Proteomes" id="UP000053477"/>
    </source>
</evidence>
<dbReference type="PANTHER" id="PTHR21377">
    <property type="entry name" value="PROTEIN FAM210B, MITOCHONDRIAL"/>
    <property type="match status" value="1"/>
</dbReference>
<dbReference type="Proteomes" id="UP000053477">
    <property type="component" value="Unassembled WGS sequence"/>
</dbReference>
<keyword evidence="2" id="KW-0812">Transmembrane</keyword>
<gene>
    <name evidence="4" type="ORF">SCHPADRAFT_899786</name>
</gene>
<protein>
    <recommendedName>
        <fullName evidence="3">DUF1279 domain-containing protein</fullName>
    </recommendedName>
</protein>
<dbReference type="EMBL" id="KQ085895">
    <property type="protein sequence ID" value="KLO18391.1"/>
    <property type="molecule type" value="Genomic_DNA"/>
</dbReference>
<organism evidence="4 5">
    <name type="scientific">Schizopora paradoxa</name>
    <dbReference type="NCBI Taxonomy" id="27342"/>
    <lineage>
        <taxon>Eukaryota</taxon>
        <taxon>Fungi</taxon>
        <taxon>Dikarya</taxon>
        <taxon>Basidiomycota</taxon>
        <taxon>Agaricomycotina</taxon>
        <taxon>Agaricomycetes</taxon>
        <taxon>Hymenochaetales</taxon>
        <taxon>Schizoporaceae</taxon>
        <taxon>Schizopora</taxon>
    </lineage>
</organism>
<dbReference type="AlphaFoldDB" id="A0A0H2SMQ4"/>
<proteinExistence type="predicted"/>
<dbReference type="InterPro" id="IPR045866">
    <property type="entry name" value="FAM210A/B-like"/>
</dbReference>
<accession>A0A0H2SMQ4</accession>
<feature type="transmembrane region" description="Helical" evidence="2">
    <location>
        <begin position="96"/>
        <end position="119"/>
    </location>
</feature>
<dbReference type="GO" id="GO:0005739">
    <property type="term" value="C:mitochondrion"/>
    <property type="evidence" value="ECO:0007669"/>
    <property type="project" value="TreeGrafter"/>
</dbReference>
<evidence type="ECO:0000259" key="3">
    <source>
        <dbReference type="Pfam" id="PF06916"/>
    </source>
</evidence>
<dbReference type="InParanoid" id="A0A0H2SMQ4"/>
<dbReference type="PANTHER" id="PTHR21377:SF0">
    <property type="entry name" value="PROTEIN FAM210B, MITOCHONDRIAL"/>
    <property type="match status" value="1"/>
</dbReference>
<feature type="domain" description="DUF1279" evidence="3">
    <location>
        <begin position="87"/>
        <end position="193"/>
    </location>
</feature>
<evidence type="ECO:0000256" key="2">
    <source>
        <dbReference type="SAM" id="Phobius"/>
    </source>
</evidence>
<dbReference type="Pfam" id="PF06916">
    <property type="entry name" value="FAM210A-B_dom"/>
    <property type="match status" value="1"/>
</dbReference>
<evidence type="ECO:0000313" key="4">
    <source>
        <dbReference type="EMBL" id="KLO18391.1"/>
    </source>
</evidence>
<keyword evidence="5" id="KW-1185">Reference proteome</keyword>
<keyword evidence="2" id="KW-1133">Transmembrane helix</keyword>
<sequence length="228" mass="24961">MAILPRIFTRIPFLPRASLLSRPLLPLTRLAGAHSTHPSQPGASGWVPTFRFLSSSRSRLSTSSPPPSPNSSSEFTSGPPLNATFSQKLKYLIKTYGWYALGVYIAIGCIDFGIAFAAVNVIGAEQVSRVTHAVKDYVTSFVHSAPTEPGKQDFEVSPPGGREGLYAMIILAYTVHKTLFLPFRVGVTAAVTPKLVGWLGQRGWAGGQGTMRAAREMRERMRRREDRD</sequence>
<dbReference type="InterPro" id="IPR009688">
    <property type="entry name" value="FAM210A/B-like_dom"/>
</dbReference>
<evidence type="ECO:0000256" key="1">
    <source>
        <dbReference type="SAM" id="MobiDB-lite"/>
    </source>
</evidence>
<keyword evidence="2" id="KW-0472">Membrane</keyword>
<reference evidence="4 5" key="1">
    <citation type="submission" date="2015-04" db="EMBL/GenBank/DDBJ databases">
        <title>Complete genome sequence of Schizopora paradoxa KUC8140, a cosmopolitan wood degrader in East Asia.</title>
        <authorList>
            <consortium name="DOE Joint Genome Institute"/>
            <person name="Min B."/>
            <person name="Park H."/>
            <person name="Jang Y."/>
            <person name="Kim J.-J."/>
            <person name="Kim K.H."/>
            <person name="Pangilinan J."/>
            <person name="Lipzen A."/>
            <person name="Riley R."/>
            <person name="Grigoriev I.V."/>
            <person name="Spatafora J.W."/>
            <person name="Choi I.-G."/>
        </authorList>
    </citation>
    <scope>NUCLEOTIDE SEQUENCE [LARGE SCALE GENOMIC DNA]</scope>
    <source>
        <strain evidence="4 5">KUC8140</strain>
    </source>
</reference>
<dbReference type="OrthoDB" id="426386at2759"/>
<name>A0A0H2SMQ4_9AGAM</name>